<dbReference type="InterPro" id="IPR026960">
    <property type="entry name" value="RVT-Znf"/>
</dbReference>
<name>A0A1R3FZ67_COCAP</name>
<gene>
    <name evidence="3" type="ORF">CCACVL1_29986</name>
</gene>
<dbReference type="PANTHER" id="PTHR31635">
    <property type="entry name" value="REVERSE TRANSCRIPTASE DOMAIN-CONTAINING PROTEIN-RELATED"/>
    <property type="match status" value="1"/>
</dbReference>
<reference evidence="3 4" key="1">
    <citation type="submission" date="2013-09" db="EMBL/GenBank/DDBJ databases">
        <title>Corchorus capsularis genome sequencing.</title>
        <authorList>
            <person name="Alam M."/>
            <person name="Haque M.S."/>
            <person name="Islam M.S."/>
            <person name="Emdad E.M."/>
            <person name="Islam M.M."/>
            <person name="Ahmed B."/>
            <person name="Halim A."/>
            <person name="Hossen Q.M.M."/>
            <person name="Hossain M.Z."/>
            <person name="Ahmed R."/>
            <person name="Khan M.M."/>
            <person name="Islam R."/>
            <person name="Rashid M.M."/>
            <person name="Khan S.A."/>
            <person name="Rahman M.S."/>
            <person name="Alam M."/>
        </authorList>
    </citation>
    <scope>NUCLEOTIDE SEQUENCE [LARGE SCALE GENOMIC DNA]</scope>
    <source>
        <strain evidence="4">cv. CVL-1</strain>
        <tissue evidence="3">Whole seedling</tissue>
    </source>
</reference>
<dbReference type="EMBL" id="AWWV01015937">
    <property type="protein sequence ID" value="OMO51138.1"/>
    <property type="molecule type" value="Genomic_DNA"/>
</dbReference>
<dbReference type="CDD" id="cd06222">
    <property type="entry name" value="RNase_H_like"/>
    <property type="match status" value="1"/>
</dbReference>
<dbReference type="InterPro" id="IPR000477">
    <property type="entry name" value="RT_dom"/>
</dbReference>
<dbReference type="InterPro" id="IPR012337">
    <property type="entry name" value="RNaseH-like_sf"/>
</dbReference>
<feature type="region of interest" description="Disordered" evidence="1">
    <location>
        <begin position="385"/>
        <end position="444"/>
    </location>
</feature>
<dbReference type="CDD" id="cd01650">
    <property type="entry name" value="RT_nLTR_like"/>
    <property type="match status" value="1"/>
</dbReference>
<dbReference type="OrthoDB" id="1000146at2759"/>
<keyword evidence="3" id="KW-0548">Nucleotidyltransferase</keyword>
<keyword evidence="3" id="KW-0808">Transferase</keyword>
<dbReference type="GO" id="GO:0003676">
    <property type="term" value="F:nucleic acid binding"/>
    <property type="evidence" value="ECO:0007669"/>
    <property type="project" value="InterPro"/>
</dbReference>
<evidence type="ECO:0000313" key="3">
    <source>
        <dbReference type="EMBL" id="OMO51138.1"/>
    </source>
</evidence>
<proteinExistence type="predicted"/>
<evidence type="ECO:0000259" key="2">
    <source>
        <dbReference type="PROSITE" id="PS50878"/>
    </source>
</evidence>
<dbReference type="InterPro" id="IPR036397">
    <property type="entry name" value="RNaseH_sf"/>
</dbReference>
<dbReference type="PANTHER" id="PTHR31635:SF196">
    <property type="entry name" value="REVERSE TRANSCRIPTASE DOMAIN-CONTAINING PROTEIN-RELATED"/>
    <property type="match status" value="1"/>
</dbReference>
<organism evidence="3 4">
    <name type="scientific">Corchorus capsularis</name>
    <name type="common">Jute</name>
    <dbReference type="NCBI Taxonomy" id="210143"/>
    <lineage>
        <taxon>Eukaryota</taxon>
        <taxon>Viridiplantae</taxon>
        <taxon>Streptophyta</taxon>
        <taxon>Embryophyta</taxon>
        <taxon>Tracheophyta</taxon>
        <taxon>Spermatophyta</taxon>
        <taxon>Magnoliopsida</taxon>
        <taxon>eudicotyledons</taxon>
        <taxon>Gunneridae</taxon>
        <taxon>Pentapetalae</taxon>
        <taxon>rosids</taxon>
        <taxon>malvids</taxon>
        <taxon>Malvales</taxon>
        <taxon>Malvaceae</taxon>
        <taxon>Grewioideae</taxon>
        <taxon>Apeibeae</taxon>
        <taxon>Corchorus</taxon>
    </lineage>
</organism>
<sequence length="1821" mass="206919">MAEFDFLQSFARREPEISCGVSVEEKPSPRSGCVEGNSSHRPSFKEILTKPAFSSFNDCSTLENVSDDEDEDDENCSIPCIKLSVEEKRRVQVPWVNALHIFLKGKPLPFKVIYDKLKELWKLVGRYQAFNLGKGVLLVRFEDRRDYDRVLGSGPWFIGSTSLVARKWVANFQPSELHDARSELVWVRIPKMPSEYFDKPTLVRVGNVIGAFIKLDYHTDNSSRGRFARLCVQVSLDKPLLSHVKIGRTKLDIQYENVAACFSCAVAEPLKLAEDEFEAVAEPLEPAELVDGPDVGHEMDRNVQVEVGFCSQASSSYAQELVPESPRLPNPIVKGKYLEESDSRVSVSSLLEAAGYSPQTVRKTLGPDLEEDGGFAEFGQLSNQLEGVSDRNSGEDAGNRVSVDETDRQHLHSVGTVGHQNSNGGRGSPANKESPSNPGYNRERDLDSLKDEISIKEPPAADCENADRGDGDNLSVEGKFKLSLSDGGSCGNGFRLRKVLRSARIRVPKPSGGIDAKRARRIIFIDEVKALQEKLQNPDFKKIVADLVRNNMPNILVITEPRIGGVRGKIIRRSLGYDSDNFVDPLCFSGGIWVLWNKDNLEVEEMSKTQQEITLRIKVRSSSFHFAISAIYASPNLASRGLLWNYLCSLNSYLNSPWLWIGEFNEPLRSCDKFGGRRINARNASLLNDCIDSSSMIDVGFVGPKFTWSNLNPIASLIQERIDRAWINNEFHYAFPESMVYHLPRVGSDHCPILFKTCTSHSFFKDKPFRFGPMWFTDPSFFEIIKSVWHGNDLDFDKIVPVFIDLIKVWNKNVFGNVFKNKNRLLARINGIQKALADKPSQFPLDLDKKLRLDFALVLRQDETLWAMKSRINWLIEGDNNTKFFHSSALVRRKNNRIYGLKDSLGNWLYGDACVAHVIDFFQSLYSSELSSCNLLSVDCPLNIRKLDSASHNSLVSILELDEIRTALWQMKPFKAPGPDGLHAAFFQKCWNDINDTLLKTIQQIFSSFKMKDNWKSFLICLVPKTLSPETIKLFRPISLGNTCYKLTTKIIANRIKPFVDNLINPMQAAFISRRRAADNIIIVQEVVHTARTSSCKEGWMAIKIDLEKAFDRLEWSFIRDMLMFFNFPHDLISLILSCISSPSLVVLFNGTASYPFTASRGIRQEDPISPYLFILYMEFLSLSIEKDVQDGNWNPIRIGRGGPFISHALFADDVILFAKANEKNCLTVLNTLRNLCNRSGQKVNFDKTRVWFSPKVDYEKVKNLTDLLGFKKTDNLRNYLGHPILDRKGKKVDFLFIIEKIRDRLTGWKANSLSLAGRTTLIYKKIHLVGWDKVTRKNSQGGLNLRKAKLRNIALMAKLIWRAKKNPDNFWVRALRSKYKLDRMELRKGTNSDVWNSMVKGADVFNKGCKVIIKNGRSTFFWSDSWLTNAPLRSLIQGPLGPNEEFLLVSNCICTNGEWKLDQVSFEFPPELQSKIKSLMFSTIDSAPDTVVWNFSKNGEFSLNSAYDLANDTKECNFEKNFWKQIWNAKCHFRIKHFLWTVSHDKICSKSLLYHRNINPDLVCDIYPDSEESTLHILRDCSYAVLVWNSFSQLPADFFQYNFKDWILSNLSTDLFVSGLNWSSLFAYSCWTIWYARNLRIFQGKSMLPEETFFSIKLKASEFVFLGLCPIKPVTRSMVNVRWNPPSLGWFKLNSDGSPEGNPGVVGRGGGVIRNDRVERGIHHLEINIDAKVVIHLIENANTDLHPLANIISDCRLLMSRIPNVKLSQCFREANRAADALASKGLQTESFVICSTLPIFVFDIIMDDLRGVTFPRIVNI</sequence>
<dbReference type="STRING" id="210143.A0A1R3FZ67"/>
<dbReference type="InterPro" id="IPR025558">
    <property type="entry name" value="DUF4283"/>
</dbReference>
<dbReference type="SUPFAM" id="SSF56219">
    <property type="entry name" value="DNase I-like"/>
    <property type="match status" value="1"/>
</dbReference>
<dbReference type="GO" id="GO:0003964">
    <property type="term" value="F:RNA-directed DNA polymerase activity"/>
    <property type="evidence" value="ECO:0007669"/>
    <property type="project" value="UniProtKB-KW"/>
</dbReference>
<feature type="region of interest" description="Disordered" evidence="1">
    <location>
        <begin position="456"/>
        <end position="475"/>
    </location>
</feature>
<dbReference type="PROSITE" id="PS50878">
    <property type="entry name" value="RT_POL"/>
    <property type="match status" value="1"/>
</dbReference>
<protein>
    <submittedName>
        <fullName evidence="3">Reverse transcriptase</fullName>
    </submittedName>
</protein>
<dbReference type="Pfam" id="PF13966">
    <property type="entry name" value="zf-RVT"/>
    <property type="match status" value="1"/>
</dbReference>
<evidence type="ECO:0000256" key="1">
    <source>
        <dbReference type="SAM" id="MobiDB-lite"/>
    </source>
</evidence>
<dbReference type="InterPro" id="IPR044730">
    <property type="entry name" value="RNase_H-like_dom_plant"/>
</dbReference>
<dbReference type="SUPFAM" id="SSF53098">
    <property type="entry name" value="Ribonuclease H-like"/>
    <property type="match status" value="1"/>
</dbReference>
<dbReference type="Gramene" id="OMO51138">
    <property type="protein sequence ID" value="OMO51138"/>
    <property type="gene ID" value="CCACVL1_29986"/>
</dbReference>
<dbReference type="Pfam" id="PF14111">
    <property type="entry name" value="DUF4283"/>
    <property type="match status" value="1"/>
</dbReference>
<dbReference type="Gene3D" id="3.30.420.10">
    <property type="entry name" value="Ribonuclease H-like superfamily/Ribonuclease H"/>
    <property type="match status" value="1"/>
</dbReference>
<dbReference type="Pfam" id="PF00078">
    <property type="entry name" value="RVT_1"/>
    <property type="match status" value="1"/>
</dbReference>
<feature type="domain" description="Reverse transcriptase" evidence="2">
    <location>
        <begin position="1004"/>
        <end position="1285"/>
    </location>
</feature>
<feature type="region of interest" description="Disordered" evidence="1">
    <location>
        <begin position="21"/>
        <end position="40"/>
    </location>
</feature>
<dbReference type="Pfam" id="PF13456">
    <property type="entry name" value="RVT_3"/>
    <property type="match status" value="1"/>
</dbReference>
<dbReference type="InterPro" id="IPR043502">
    <property type="entry name" value="DNA/RNA_pol_sf"/>
</dbReference>
<dbReference type="Gene3D" id="3.60.10.10">
    <property type="entry name" value="Endonuclease/exonuclease/phosphatase"/>
    <property type="match status" value="1"/>
</dbReference>
<feature type="compositionally biased region" description="Basic and acidic residues" evidence="1">
    <location>
        <begin position="388"/>
        <end position="410"/>
    </location>
</feature>
<evidence type="ECO:0000313" key="4">
    <source>
        <dbReference type="Proteomes" id="UP000188268"/>
    </source>
</evidence>
<keyword evidence="4" id="KW-1185">Reference proteome</keyword>
<dbReference type="GO" id="GO:0004523">
    <property type="term" value="F:RNA-DNA hybrid ribonuclease activity"/>
    <property type="evidence" value="ECO:0007669"/>
    <property type="project" value="InterPro"/>
</dbReference>
<dbReference type="InterPro" id="IPR002156">
    <property type="entry name" value="RNaseH_domain"/>
</dbReference>
<dbReference type="InterPro" id="IPR036691">
    <property type="entry name" value="Endo/exonu/phosph_ase_sf"/>
</dbReference>
<dbReference type="Proteomes" id="UP000188268">
    <property type="component" value="Unassembled WGS sequence"/>
</dbReference>
<keyword evidence="3" id="KW-0695">RNA-directed DNA polymerase</keyword>
<accession>A0A1R3FZ67</accession>
<comment type="caution">
    <text evidence="3">The sequence shown here is derived from an EMBL/GenBank/DDBJ whole genome shotgun (WGS) entry which is preliminary data.</text>
</comment>
<dbReference type="SUPFAM" id="SSF56672">
    <property type="entry name" value="DNA/RNA polymerases"/>
    <property type="match status" value="1"/>
</dbReference>